<feature type="domain" description="Ribosome recycling factor" evidence="5">
    <location>
        <begin position="23"/>
        <end position="185"/>
    </location>
</feature>
<dbReference type="Pfam" id="PF01765">
    <property type="entry name" value="RRF"/>
    <property type="match status" value="1"/>
</dbReference>
<comment type="similarity">
    <text evidence="2">Belongs to the RRF family.</text>
</comment>
<gene>
    <name evidence="6" type="ORF">METZ01_LOCUS166205</name>
</gene>
<dbReference type="AlphaFoldDB" id="A0A382BIL6"/>
<dbReference type="EMBL" id="UINC01029875">
    <property type="protein sequence ID" value="SVB13351.1"/>
    <property type="molecule type" value="Genomic_DNA"/>
</dbReference>
<dbReference type="Gene3D" id="1.10.132.20">
    <property type="entry name" value="Ribosome-recycling factor"/>
    <property type="match status" value="1"/>
</dbReference>
<dbReference type="FunFam" id="1.10.132.20:FF:000001">
    <property type="entry name" value="Ribosome-recycling factor"/>
    <property type="match status" value="1"/>
</dbReference>
<dbReference type="Gene3D" id="3.30.1360.40">
    <property type="match status" value="1"/>
</dbReference>
<keyword evidence="3" id="KW-0963">Cytoplasm</keyword>
<reference evidence="6" key="1">
    <citation type="submission" date="2018-05" db="EMBL/GenBank/DDBJ databases">
        <authorList>
            <person name="Lanie J.A."/>
            <person name="Ng W.-L."/>
            <person name="Kazmierczak K.M."/>
            <person name="Andrzejewski T.M."/>
            <person name="Davidsen T.M."/>
            <person name="Wayne K.J."/>
            <person name="Tettelin H."/>
            <person name="Glass J.I."/>
            <person name="Rusch D."/>
            <person name="Podicherti R."/>
            <person name="Tsui H.-C.T."/>
            <person name="Winkler M.E."/>
        </authorList>
    </citation>
    <scope>NUCLEOTIDE SEQUENCE</scope>
</reference>
<dbReference type="NCBIfam" id="TIGR00496">
    <property type="entry name" value="frr"/>
    <property type="match status" value="1"/>
</dbReference>
<proteinExistence type="inferred from homology"/>
<keyword evidence="4" id="KW-0648">Protein biosynthesis</keyword>
<evidence type="ECO:0000256" key="3">
    <source>
        <dbReference type="ARBA" id="ARBA00022490"/>
    </source>
</evidence>
<evidence type="ECO:0000259" key="5">
    <source>
        <dbReference type="Pfam" id="PF01765"/>
    </source>
</evidence>
<dbReference type="InterPro" id="IPR036191">
    <property type="entry name" value="RRF_sf"/>
</dbReference>
<evidence type="ECO:0000256" key="4">
    <source>
        <dbReference type="ARBA" id="ARBA00022917"/>
    </source>
</evidence>
<dbReference type="InterPro" id="IPR002661">
    <property type="entry name" value="Ribosome_recyc_fac"/>
</dbReference>
<protein>
    <recommendedName>
        <fullName evidence="5">Ribosome recycling factor domain-containing protein</fullName>
    </recommendedName>
</protein>
<dbReference type="HAMAP" id="MF_00040">
    <property type="entry name" value="RRF"/>
    <property type="match status" value="1"/>
</dbReference>
<dbReference type="GO" id="GO:0043023">
    <property type="term" value="F:ribosomal large subunit binding"/>
    <property type="evidence" value="ECO:0007669"/>
    <property type="project" value="TreeGrafter"/>
</dbReference>
<dbReference type="PANTHER" id="PTHR20982">
    <property type="entry name" value="RIBOSOME RECYCLING FACTOR"/>
    <property type="match status" value="1"/>
</dbReference>
<evidence type="ECO:0000256" key="1">
    <source>
        <dbReference type="ARBA" id="ARBA00004496"/>
    </source>
</evidence>
<dbReference type="SUPFAM" id="SSF55194">
    <property type="entry name" value="Ribosome recycling factor, RRF"/>
    <property type="match status" value="1"/>
</dbReference>
<dbReference type="GO" id="GO:0006412">
    <property type="term" value="P:translation"/>
    <property type="evidence" value="ECO:0007669"/>
    <property type="project" value="UniProtKB-KW"/>
</dbReference>
<dbReference type="GO" id="GO:0005737">
    <property type="term" value="C:cytoplasm"/>
    <property type="evidence" value="ECO:0007669"/>
    <property type="project" value="UniProtKB-SubCell"/>
</dbReference>
<dbReference type="InterPro" id="IPR023584">
    <property type="entry name" value="Ribosome_recyc_fac_dom"/>
</dbReference>
<name>A0A382BIL6_9ZZZZ</name>
<organism evidence="6">
    <name type="scientific">marine metagenome</name>
    <dbReference type="NCBI Taxonomy" id="408172"/>
    <lineage>
        <taxon>unclassified sequences</taxon>
        <taxon>metagenomes</taxon>
        <taxon>ecological metagenomes</taxon>
    </lineage>
</organism>
<evidence type="ECO:0000313" key="6">
    <source>
        <dbReference type="EMBL" id="SVB13351.1"/>
    </source>
</evidence>
<dbReference type="PANTHER" id="PTHR20982:SF3">
    <property type="entry name" value="MITOCHONDRIAL RIBOSOME RECYCLING FACTOR PSEUDO 1"/>
    <property type="match status" value="1"/>
</dbReference>
<comment type="subcellular location">
    <subcellularLocation>
        <location evidence="1">Cytoplasm</location>
    </subcellularLocation>
</comment>
<evidence type="ECO:0000256" key="2">
    <source>
        <dbReference type="ARBA" id="ARBA00005912"/>
    </source>
</evidence>
<dbReference type="CDD" id="cd00520">
    <property type="entry name" value="RRF"/>
    <property type="match status" value="1"/>
</dbReference>
<sequence>MPVDDILLEAEEKMIKSEEVVVSEFAGVRTGKASTALVENLMIEAYEGSSMRLLELASISTPELRTIMIQPWDASTVQAIDKGIQAANLGLNPSVDGKIIRINLPDLTKERREELVKVVRKMAEDGRVSVRHVRREAIDTLKAEKKKGDITEDDLTGGENEVQKLTDTYVKKIDDHLTDKEEEILTV</sequence>
<accession>A0A382BIL6</accession>
<dbReference type="FunFam" id="3.30.1360.40:FF:000001">
    <property type="entry name" value="Ribosome-recycling factor"/>
    <property type="match status" value="1"/>
</dbReference>